<gene>
    <name evidence="1" type="ORF">ABW06_16205</name>
</gene>
<dbReference type="eggNOG" id="COG3170">
    <property type="taxonomic scope" value="Bacteria"/>
</dbReference>
<dbReference type="PROSITE" id="PS51257">
    <property type="entry name" value="PROKAR_LIPOPROTEIN"/>
    <property type="match status" value="1"/>
</dbReference>
<keyword evidence="2" id="KW-1185">Reference proteome</keyword>
<reference evidence="1 2" key="1">
    <citation type="submission" date="2015-05" db="EMBL/GenBank/DDBJ databases">
        <title>Genome sequences of Pluralibacter gergoviae.</title>
        <authorList>
            <person name="Greninger A.L."/>
            <person name="Miller S."/>
        </authorList>
    </citation>
    <scope>NUCLEOTIDE SEQUENCE [LARGE SCALE GENOMIC DNA]</scope>
    <source>
        <strain evidence="1 2">JS81F13</strain>
    </source>
</reference>
<dbReference type="NCBIfam" id="NF007997">
    <property type="entry name" value="PRK10722.1"/>
    <property type="match status" value="1"/>
</dbReference>
<dbReference type="Proteomes" id="UP000036196">
    <property type="component" value="Unassembled WGS sequence"/>
</dbReference>
<name>A0A0F0W597_PLUGE</name>
<dbReference type="EMBL" id="LDZF01000017">
    <property type="protein sequence ID" value="KMK12579.1"/>
    <property type="molecule type" value="Genomic_DNA"/>
</dbReference>
<dbReference type="Pfam" id="PF13942">
    <property type="entry name" value="Lipoprotein_20"/>
    <property type="match status" value="1"/>
</dbReference>
<dbReference type="RefSeq" id="WP_045287221.1">
    <property type="nucleotide sequence ID" value="NZ_JAYKLB010000014.1"/>
</dbReference>
<sequence length="229" mass="25949">MTQKRVTILSLFRQFFASAACLLLAGCASSLSAHNTSSGSGEKLPEQQVADFLSTDCADIWSLQGEPVEKNPLYWLRSMDCASRLSSSEARREASRHPQSRWQEAFRRGILLANARITPPERREIVSEADDFSGQIPAHVRPLYQIWRDGQLLQLSQAEARMRYSQLQQTSDAELDQMRKEQQTLRSELELTTRKLENLTDIERQLSSRKPSGSSLLPDASHGDEEKEK</sequence>
<evidence type="ECO:0000313" key="2">
    <source>
        <dbReference type="Proteomes" id="UP000036196"/>
    </source>
</evidence>
<dbReference type="STRING" id="61647.LG71_10785"/>
<accession>A0A0F0W597</accession>
<protein>
    <submittedName>
        <fullName evidence="1">Membrane protein</fullName>
    </submittedName>
</protein>
<organism evidence="1 2">
    <name type="scientific">Pluralibacter gergoviae</name>
    <name type="common">Enterobacter gergoviae</name>
    <dbReference type="NCBI Taxonomy" id="61647"/>
    <lineage>
        <taxon>Bacteria</taxon>
        <taxon>Pseudomonadati</taxon>
        <taxon>Pseudomonadota</taxon>
        <taxon>Gammaproteobacteria</taxon>
        <taxon>Enterobacterales</taxon>
        <taxon>Enterobacteriaceae</taxon>
        <taxon>Pluralibacter</taxon>
    </lineage>
</organism>
<dbReference type="AlphaFoldDB" id="A0A0F0W597"/>
<dbReference type="PATRIC" id="fig|61647.13.peg.1487"/>
<comment type="caution">
    <text evidence="1">The sequence shown here is derived from an EMBL/GenBank/DDBJ whole genome shotgun (WGS) entry which is preliminary data.</text>
</comment>
<dbReference type="InterPro" id="IPR025262">
    <property type="entry name" value="QseG"/>
</dbReference>
<proteinExistence type="predicted"/>
<evidence type="ECO:0000313" key="1">
    <source>
        <dbReference type="EMBL" id="KMK12579.1"/>
    </source>
</evidence>